<proteinExistence type="inferred from homology"/>
<name>N1QNA7_SPHMS</name>
<accession>N1QNA7</accession>
<evidence type="ECO:0000256" key="1">
    <source>
        <dbReference type="ARBA" id="ARBA00007191"/>
    </source>
</evidence>
<keyword evidence="5" id="KW-1185">Reference proteome</keyword>
<organism evidence="4 5">
    <name type="scientific">Sphaerulina musiva (strain SO2202)</name>
    <name type="common">Poplar stem canker fungus</name>
    <name type="synonym">Septoria musiva</name>
    <dbReference type="NCBI Taxonomy" id="692275"/>
    <lineage>
        <taxon>Eukaryota</taxon>
        <taxon>Fungi</taxon>
        <taxon>Dikarya</taxon>
        <taxon>Ascomycota</taxon>
        <taxon>Pezizomycotina</taxon>
        <taxon>Dothideomycetes</taxon>
        <taxon>Dothideomycetidae</taxon>
        <taxon>Mycosphaerellales</taxon>
        <taxon>Mycosphaerellaceae</taxon>
        <taxon>Sphaerulina</taxon>
    </lineage>
</organism>
<dbReference type="SUPFAM" id="SSF103196">
    <property type="entry name" value="Roadblock/LC7 domain"/>
    <property type="match status" value="1"/>
</dbReference>
<dbReference type="OrthoDB" id="9985637at2759"/>
<dbReference type="HOGENOM" id="CLU_113002_0_0_1"/>
<dbReference type="InterPro" id="IPR004942">
    <property type="entry name" value="Roadblock/LAMTOR2_dom"/>
</dbReference>
<evidence type="ECO:0000259" key="3">
    <source>
        <dbReference type="SMART" id="SM00960"/>
    </source>
</evidence>
<dbReference type="EMBL" id="KB456260">
    <property type="protein sequence ID" value="EMF17134.1"/>
    <property type="molecule type" value="Genomic_DNA"/>
</dbReference>
<evidence type="ECO:0000313" key="4">
    <source>
        <dbReference type="EMBL" id="EMF17134.1"/>
    </source>
</evidence>
<protein>
    <recommendedName>
        <fullName evidence="3">Roadblock/LAMTOR2 domain-containing protein</fullName>
    </recommendedName>
</protein>
<dbReference type="eggNOG" id="ENOG502S7RW">
    <property type="taxonomic scope" value="Eukaryota"/>
</dbReference>
<reference evidence="4 5" key="1">
    <citation type="journal article" date="2012" name="PLoS Pathog.">
        <title>Diverse lifestyles and strategies of plant pathogenesis encoded in the genomes of eighteen Dothideomycetes fungi.</title>
        <authorList>
            <person name="Ohm R.A."/>
            <person name="Feau N."/>
            <person name="Henrissat B."/>
            <person name="Schoch C.L."/>
            <person name="Horwitz B.A."/>
            <person name="Barry K.W."/>
            <person name="Condon B.J."/>
            <person name="Copeland A.C."/>
            <person name="Dhillon B."/>
            <person name="Glaser F."/>
            <person name="Hesse C.N."/>
            <person name="Kosti I."/>
            <person name="LaButti K."/>
            <person name="Lindquist E.A."/>
            <person name="Lucas S."/>
            <person name="Salamov A.A."/>
            <person name="Bradshaw R.E."/>
            <person name="Ciuffetti L."/>
            <person name="Hamelin R.C."/>
            <person name="Kema G.H.J."/>
            <person name="Lawrence C."/>
            <person name="Scott J.A."/>
            <person name="Spatafora J.W."/>
            <person name="Turgeon B.G."/>
            <person name="de Wit P.J.G.M."/>
            <person name="Zhong S."/>
            <person name="Goodwin S.B."/>
            <person name="Grigoriev I.V."/>
        </authorList>
    </citation>
    <scope>NUCLEOTIDE SEQUENCE [LARGE SCALE GENOMIC DNA]</scope>
    <source>
        <strain evidence="4 5">SO2202</strain>
    </source>
</reference>
<feature type="domain" description="Roadblock/LAMTOR2" evidence="3">
    <location>
        <begin position="12"/>
        <end position="130"/>
    </location>
</feature>
<dbReference type="Gene3D" id="3.30.450.30">
    <property type="entry name" value="Dynein light chain 2a, cytoplasmic"/>
    <property type="match status" value="1"/>
</dbReference>
<evidence type="ECO:0000256" key="2">
    <source>
        <dbReference type="SAM" id="MobiDB-lite"/>
    </source>
</evidence>
<comment type="similarity">
    <text evidence="1">Belongs to the GAMAD family.</text>
</comment>
<feature type="compositionally biased region" description="Basic and acidic residues" evidence="2">
    <location>
        <begin position="66"/>
        <end position="76"/>
    </location>
</feature>
<dbReference type="AlphaFoldDB" id="N1QNA7"/>
<dbReference type="OMA" id="DFAAMIW"/>
<evidence type="ECO:0000313" key="5">
    <source>
        <dbReference type="Proteomes" id="UP000016931"/>
    </source>
</evidence>
<feature type="region of interest" description="Disordered" evidence="2">
    <location>
        <begin position="41"/>
        <end position="76"/>
    </location>
</feature>
<dbReference type="RefSeq" id="XP_016765255.1">
    <property type="nucleotide sequence ID" value="XM_016901779.1"/>
</dbReference>
<dbReference type="SMART" id="SM00960">
    <property type="entry name" value="Robl_LC7"/>
    <property type="match status" value="1"/>
</dbReference>
<dbReference type="STRING" id="692275.N1QNA7"/>
<dbReference type="Proteomes" id="UP000016931">
    <property type="component" value="Unassembled WGS sequence"/>
</dbReference>
<dbReference type="GeneID" id="27898916"/>
<sequence length="136" mass="14611">MAAPAPAPSAETESLLARLAQRTGVQGTLILARDTGSIVRSSGLLTRDDGADEEEARPATSNGAEPDGKKKGTRQAEEVARLVYKFVQSAAEMVEDLNGEHDESKLLRVRTRKNEVVIVPDARFLLVVIHDTPPAP</sequence>
<gene>
    <name evidence="4" type="ORF">SEPMUDRAFT_122550</name>
</gene>
<dbReference type="PANTHER" id="PTHR10779">
    <property type="entry name" value="DYNEIN LIGHT CHAIN ROADBLOCK"/>
    <property type="match status" value="1"/>
</dbReference>